<proteinExistence type="predicted"/>
<reference evidence="2 3" key="1">
    <citation type="journal article" date="2021" name="Genome Biol.">
        <title>AFLAP: assembly-free linkage analysis pipeline using k-mers from genome sequencing data.</title>
        <authorList>
            <person name="Fletcher K."/>
            <person name="Zhang L."/>
            <person name="Gil J."/>
            <person name="Han R."/>
            <person name="Cavanaugh K."/>
            <person name="Michelmore R."/>
        </authorList>
    </citation>
    <scope>NUCLEOTIDE SEQUENCE [LARGE SCALE GENOMIC DNA]</scope>
    <source>
        <strain evidence="2 3">SF5</strain>
    </source>
</reference>
<comment type="caution">
    <text evidence="2">The sequence shown here is derived from an EMBL/GenBank/DDBJ whole genome shotgun (WGS) entry which is preliminary data.</text>
</comment>
<protein>
    <recommendedName>
        <fullName evidence="4">HTH psq-type domain-containing protein</fullName>
    </recommendedName>
</protein>
<dbReference type="GeneID" id="94351876"/>
<dbReference type="OrthoDB" id="164955at2759"/>
<evidence type="ECO:0000256" key="1">
    <source>
        <dbReference type="SAM" id="MobiDB-lite"/>
    </source>
</evidence>
<dbReference type="AlphaFoldDB" id="A0A976FFM3"/>
<accession>A0A976FFM3</accession>
<dbReference type="Proteomes" id="UP000294530">
    <property type="component" value="Unassembled WGS sequence"/>
</dbReference>
<evidence type="ECO:0000313" key="2">
    <source>
        <dbReference type="EMBL" id="TDH65736.1"/>
    </source>
</evidence>
<gene>
    <name evidence="2" type="ORF">CCR75_008151</name>
</gene>
<feature type="compositionally biased region" description="Polar residues" evidence="1">
    <location>
        <begin position="228"/>
        <end position="244"/>
    </location>
</feature>
<feature type="compositionally biased region" description="Low complexity" evidence="1">
    <location>
        <begin position="196"/>
        <end position="227"/>
    </location>
</feature>
<evidence type="ECO:0008006" key="4">
    <source>
        <dbReference type="Google" id="ProtNLM"/>
    </source>
</evidence>
<dbReference type="RefSeq" id="XP_067815235.1">
    <property type="nucleotide sequence ID" value="XM_067966205.1"/>
</dbReference>
<organism evidence="2 3">
    <name type="scientific">Bremia lactucae</name>
    <name type="common">Lettuce downy mildew</name>
    <dbReference type="NCBI Taxonomy" id="4779"/>
    <lineage>
        <taxon>Eukaryota</taxon>
        <taxon>Sar</taxon>
        <taxon>Stramenopiles</taxon>
        <taxon>Oomycota</taxon>
        <taxon>Peronosporomycetes</taxon>
        <taxon>Peronosporales</taxon>
        <taxon>Peronosporaceae</taxon>
        <taxon>Bremia</taxon>
    </lineage>
</organism>
<keyword evidence="3" id="KW-1185">Reference proteome</keyword>
<name>A0A976FFM3_BRELC</name>
<feature type="compositionally biased region" description="Basic and acidic residues" evidence="1">
    <location>
        <begin position="135"/>
        <end position="144"/>
    </location>
</feature>
<dbReference type="KEGG" id="blac:94351876"/>
<evidence type="ECO:0000313" key="3">
    <source>
        <dbReference type="Proteomes" id="UP000294530"/>
    </source>
</evidence>
<dbReference type="Gene3D" id="1.10.10.60">
    <property type="entry name" value="Homeodomain-like"/>
    <property type="match status" value="1"/>
</dbReference>
<sequence>MVRRPTEVAKPQLILKSAAYHCGRLIRLDRPAMRPLALPAWNHRASNSLHYGDLHRFLSASDEQKVLAVMRTQQGQYLTSDDVRYAVRSIVSQGGAVTLPRDFPPARWILEFKRMHGFSQLADTFVYQSPSPRPTSDKETDSYGRHAMAPDPSRNARDRLEHHQQQQQQHRSNLVYDHRLIPSSKHPLNDPEEELGLSPSSGSENDTTTGASSTSSTSSGAARISTTECQNPSLSSQDTAQTSNGDKRSYKLSHTVPAETWEKAIAAVEQQGRSLRAAAKLYGVHFAALHRRVKKRAQGGQSHKDTPCYFHASDETGIVRVVVAHAELGVLMTFSELLKLVEMAALRKLPNLSVEEARKLLVRFQSRNEESIRHIVENWPSSSVSVPSHYHLEHPGYDYGTVASFVDKPQLFTNSVATSAAGTQSTTVLSRHGTSSPLPRMNGATIHVLPSLHGHERT</sequence>
<dbReference type="EMBL" id="SHOA02000001">
    <property type="protein sequence ID" value="TDH65736.1"/>
    <property type="molecule type" value="Genomic_DNA"/>
</dbReference>
<feature type="region of interest" description="Disordered" evidence="1">
    <location>
        <begin position="126"/>
        <end position="250"/>
    </location>
</feature>
<feature type="compositionally biased region" description="Basic and acidic residues" evidence="1">
    <location>
        <begin position="154"/>
        <end position="164"/>
    </location>
</feature>